<dbReference type="InterPro" id="IPR029021">
    <property type="entry name" value="Prot-tyrosine_phosphatase-like"/>
</dbReference>
<evidence type="ECO:0000256" key="3">
    <source>
        <dbReference type="ARBA" id="ARBA00022801"/>
    </source>
</evidence>
<dbReference type="PROSITE" id="PS00383">
    <property type="entry name" value="TYR_PHOSPHATASE_1"/>
    <property type="match status" value="1"/>
</dbReference>
<dbReference type="AlphaFoldDB" id="A0A818VD87"/>
<evidence type="ECO:0000313" key="7">
    <source>
        <dbReference type="EMBL" id="CAF3312404.1"/>
    </source>
</evidence>
<evidence type="ECO:0000313" key="12">
    <source>
        <dbReference type="Proteomes" id="UP000663873"/>
    </source>
</evidence>
<dbReference type="Proteomes" id="UP000663825">
    <property type="component" value="Unassembled WGS sequence"/>
</dbReference>
<dbReference type="EC" id="3.1.3.48" evidence="2"/>
<dbReference type="SUPFAM" id="SSF52799">
    <property type="entry name" value="(Phosphotyrosine protein) phosphatases II"/>
    <property type="match status" value="1"/>
</dbReference>
<evidence type="ECO:0000256" key="4">
    <source>
        <dbReference type="ARBA" id="ARBA00022912"/>
    </source>
</evidence>
<dbReference type="GO" id="GO:0043409">
    <property type="term" value="P:negative regulation of MAPK cascade"/>
    <property type="evidence" value="ECO:0007669"/>
    <property type="project" value="TreeGrafter"/>
</dbReference>
<dbReference type="CDD" id="cd14498">
    <property type="entry name" value="DSP"/>
    <property type="match status" value="1"/>
</dbReference>
<feature type="domain" description="Tyrosine specific protein phosphatases" evidence="6">
    <location>
        <begin position="119"/>
        <end position="177"/>
    </location>
</feature>
<dbReference type="SMART" id="SM00195">
    <property type="entry name" value="DSPc"/>
    <property type="match status" value="1"/>
</dbReference>
<evidence type="ECO:0000256" key="2">
    <source>
        <dbReference type="ARBA" id="ARBA00013064"/>
    </source>
</evidence>
<dbReference type="Proteomes" id="UP000663873">
    <property type="component" value="Unassembled WGS sequence"/>
</dbReference>
<protein>
    <recommendedName>
        <fullName evidence="2">protein-tyrosine-phosphatase</fullName>
        <ecNumber evidence="2">3.1.3.48</ecNumber>
    </recommendedName>
</protein>
<organism evidence="8 11">
    <name type="scientific">Rotaria socialis</name>
    <dbReference type="NCBI Taxonomy" id="392032"/>
    <lineage>
        <taxon>Eukaryota</taxon>
        <taxon>Metazoa</taxon>
        <taxon>Spiralia</taxon>
        <taxon>Gnathifera</taxon>
        <taxon>Rotifera</taxon>
        <taxon>Eurotatoria</taxon>
        <taxon>Bdelloidea</taxon>
        <taxon>Philodinida</taxon>
        <taxon>Philodinidae</taxon>
        <taxon>Rotaria</taxon>
    </lineage>
</organism>
<dbReference type="GO" id="GO:0005737">
    <property type="term" value="C:cytoplasm"/>
    <property type="evidence" value="ECO:0007669"/>
    <property type="project" value="TreeGrafter"/>
</dbReference>
<feature type="domain" description="Tyrosine-protein phosphatase" evidence="5">
    <location>
        <begin position="56"/>
        <end position="199"/>
    </location>
</feature>
<dbReference type="PANTHER" id="PTHR10159">
    <property type="entry name" value="DUAL SPECIFICITY PROTEIN PHOSPHATASE"/>
    <property type="match status" value="1"/>
</dbReference>
<keyword evidence="12" id="KW-1185">Reference proteome</keyword>
<dbReference type="Gene3D" id="3.90.190.10">
    <property type="entry name" value="Protein tyrosine phosphatase superfamily"/>
    <property type="match status" value="1"/>
</dbReference>
<dbReference type="PROSITE" id="PS50054">
    <property type="entry name" value="TYR_PHOSPHATASE_DUAL"/>
    <property type="match status" value="1"/>
</dbReference>
<dbReference type="GO" id="GO:0004725">
    <property type="term" value="F:protein tyrosine phosphatase activity"/>
    <property type="evidence" value="ECO:0007669"/>
    <property type="project" value="UniProtKB-EC"/>
</dbReference>
<dbReference type="EMBL" id="CAJOBS010000018">
    <property type="protein sequence ID" value="CAF4468991.1"/>
    <property type="molecule type" value="Genomic_DNA"/>
</dbReference>
<dbReference type="Proteomes" id="UP000663838">
    <property type="component" value="Unassembled WGS sequence"/>
</dbReference>
<dbReference type="OrthoDB" id="285418at2759"/>
<dbReference type="EMBL" id="CAJNXB010003410">
    <property type="protein sequence ID" value="CAF3312404.1"/>
    <property type="molecule type" value="Genomic_DNA"/>
</dbReference>
<gene>
    <name evidence="8" type="ORF">KIK155_LOCUS27312</name>
    <name evidence="7" type="ORF">TIS948_LOCUS19396</name>
    <name evidence="10" type="ORF">TOA249_LOCUS779</name>
    <name evidence="9" type="ORF">UJA718_LOCUS677</name>
</gene>
<dbReference type="PROSITE" id="PS50056">
    <property type="entry name" value="TYR_PHOSPHATASE_2"/>
    <property type="match status" value="1"/>
</dbReference>
<accession>A0A818VD87</accession>
<evidence type="ECO:0000313" key="9">
    <source>
        <dbReference type="EMBL" id="CAF4107092.1"/>
    </source>
</evidence>
<reference evidence="8" key="1">
    <citation type="submission" date="2021-02" db="EMBL/GenBank/DDBJ databases">
        <authorList>
            <person name="Nowell W R."/>
        </authorList>
    </citation>
    <scope>NUCLEOTIDE SEQUENCE</scope>
</reference>
<evidence type="ECO:0000259" key="5">
    <source>
        <dbReference type="PROSITE" id="PS50054"/>
    </source>
</evidence>
<comment type="caution">
    <text evidence="8">The sequence shown here is derived from an EMBL/GenBank/DDBJ whole genome shotgun (WGS) entry which is preliminary data.</text>
</comment>
<dbReference type="InterPro" id="IPR000340">
    <property type="entry name" value="Dual-sp_phosphatase_cat-dom"/>
</dbReference>
<dbReference type="Proteomes" id="UP000663865">
    <property type="component" value="Unassembled WGS sequence"/>
</dbReference>
<dbReference type="EMBL" id="CAJOBP010000036">
    <property type="protein sequence ID" value="CAF4107092.1"/>
    <property type="molecule type" value="Genomic_DNA"/>
</dbReference>
<name>A0A818VD87_9BILA</name>
<dbReference type="InterPro" id="IPR020422">
    <property type="entry name" value="TYR_PHOSPHATASE_DUAL_dom"/>
</dbReference>
<evidence type="ECO:0000256" key="1">
    <source>
        <dbReference type="ARBA" id="ARBA00008601"/>
    </source>
</evidence>
<sequence>MASAPVRSNVWMIDVMGYYLTNDLQATNEEIDYLKRLCALKSKPREASIKLKGVRNPSTIIDDYLYHGDLGHALNKNLLEELDIRHIVNVCDSPLNKEILDHFNVLWINISDELSANIRQYFDRTNEFLHACKLKNEKVLVHCQMGISRSSSIILAYLIKYHFDNLYDAYDHLVQCRRIVSPNFGFFLQLIRYESDLHSSKTIKDDHVSNESIGTVTTPSSVNSNLIESTKQ</sequence>
<keyword evidence="3" id="KW-0378">Hydrolase</keyword>
<evidence type="ECO:0000313" key="11">
    <source>
        <dbReference type="Proteomes" id="UP000663865"/>
    </source>
</evidence>
<dbReference type="EMBL" id="CAJNYV010004967">
    <property type="protein sequence ID" value="CAF3710847.1"/>
    <property type="molecule type" value="Genomic_DNA"/>
</dbReference>
<evidence type="ECO:0000259" key="6">
    <source>
        <dbReference type="PROSITE" id="PS50056"/>
    </source>
</evidence>
<evidence type="ECO:0000313" key="8">
    <source>
        <dbReference type="EMBL" id="CAF3710847.1"/>
    </source>
</evidence>
<comment type="similarity">
    <text evidence="1">Belongs to the protein-tyrosine phosphatase family. Non-receptor class dual specificity subfamily.</text>
</comment>
<dbReference type="Pfam" id="PF00782">
    <property type="entry name" value="DSPc"/>
    <property type="match status" value="1"/>
</dbReference>
<evidence type="ECO:0000313" key="10">
    <source>
        <dbReference type="EMBL" id="CAF4468991.1"/>
    </source>
</evidence>
<proteinExistence type="inferred from homology"/>
<dbReference type="InterPro" id="IPR000387">
    <property type="entry name" value="Tyr_Pase_dom"/>
</dbReference>
<dbReference type="InterPro" id="IPR016130">
    <property type="entry name" value="Tyr_Pase_AS"/>
</dbReference>
<dbReference type="PANTHER" id="PTHR10159:SF519">
    <property type="entry name" value="DUAL SPECIFICITY PROTEIN PHOSPHATASE MPK3"/>
    <property type="match status" value="1"/>
</dbReference>
<keyword evidence="4" id="KW-0904">Protein phosphatase</keyword>